<feature type="chain" id="PRO_5040435041" description="Fe2OG dioxygenase domain-containing protein" evidence="2">
    <location>
        <begin position="19"/>
        <end position="833"/>
    </location>
</feature>
<name>A0A9N8H853_9STRA</name>
<feature type="signal peptide" evidence="2">
    <location>
        <begin position="1"/>
        <end position="18"/>
    </location>
</feature>
<keyword evidence="4" id="KW-1185">Reference proteome</keyword>
<feature type="compositionally biased region" description="Acidic residues" evidence="1">
    <location>
        <begin position="412"/>
        <end position="422"/>
    </location>
</feature>
<evidence type="ECO:0000313" key="4">
    <source>
        <dbReference type="Proteomes" id="UP001153069"/>
    </source>
</evidence>
<organism evidence="3 4">
    <name type="scientific">Seminavis robusta</name>
    <dbReference type="NCBI Taxonomy" id="568900"/>
    <lineage>
        <taxon>Eukaryota</taxon>
        <taxon>Sar</taxon>
        <taxon>Stramenopiles</taxon>
        <taxon>Ochrophyta</taxon>
        <taxon>Bacillariophyta</taxon>
        <taxon>Bacillariophyceae</taxon>
        <taxon>Bacillariophycidae</taxon>
        <taxon>Naviculales</taxon>
        <taxon>Naviculaceae</taxon>
        <taxon>Seminavis</taxon>
    </lineage>
</organism>
<dbReference type="Gene3D" id="2.60.120.620">
    <property type="entry name" value="q2cbj1_9rhob like domain"/>
    <property type="match status" value="1"/>
</dbReference>
<evidence type="ECO:0000256" key="2">
    <source>
        <dbReference type="SAM" id="SignalP"/>
    </source>
</evidence>
<evidence type="ECO:0008006" key="5">
    <source>
        <dbReference type="Google" id="ProtNLM"/>
    </source>
</evidence>
<keyword evidence="2" id="KW-0732">Signal</keyword>
<sequence>MKTVSFSTLLGGITTVSANASLPPEYHARPSYIGPRDRFWRHHKETKTLIVDGVDNYQTIWDCLYETEEGALSKEEATQLETMFQEQVEPGRGIGQRIVDNKQDRWGNVILVEVTQAMAPLQVKAVQRLAHCVRTYLPQYFEVRAMYKEFNMEEDEGLGGNTPTHLMPFLGIYLPTIVDTILSTVRFAYDHAGWQGITIRDKILGNLQTDPDAPVSKQQGRRRSSTAIPLPEELGFRASEHLTYDDFPNLDAHFDGQDTAYTVNFALSGPEDYQGGYLYVVDNEGEKTFFKPAKYSAVVFLGGFYYHGVTQISGGHREMFSNELWFNPDLPLGNTLWNSNGDNMDDYIRACNKAGHVPGEPCSVSFSKATQHGVSREAILEHLDDVEKAKQQGAPPPPPLSKEQHEQWDSGDYSESDEDEEEWGEDYWEPEERYLPDFFQSDMDKLFFNDTEEPHFLVPRKLEPGQHLPIFWRDNMERIKDDEAYVIGLPPELHQEFTKYVEGNGMLELAKRLIYEHDSLSEEERFDHNQENKIYTLKDGQTWGTMRPKWAGMDMIWIDPGDEECFESLVNVLRKGNFDVVLESVAELFDLDGVMIQGIGPIFLSHFDHDPEYNQIHHDLIEAKGAFYNVIVPIYIPEGGAPLYLGDDERASPIQMRYNRGIVQGAGTRHGTGECDYRPQKDVRLSVAIYLADVNDENVEIVASDSTSLWPTQGDTHWFRAQKGRFLSREDPSRSLKTDQGRVPINVQDTRPDCVEQKELCVNDPDGFRLDCPKTCELYLEDEKYYSTLKDMVDGKYQDKKARREAELKDVPAPTCVAKDGGQPTCEEATATA</sequence>
<gene>
    <name evidence="3" type="ORF">SEMRO_159_G071850.1</name>
</gene>
<evidence type="ECO:0000313" key="3">
    <source>
        <dbReference type="EMBL" id="CAB9503217.1"/>
    </source>
</evidence>
<dbReference type="OrthoDB" id="39375at2759"/>
<feature type="region of interest" description="Disordered" evidence="1">
    <location>
        <begin position="388"/>
        <end position="422"/>
    </location>
</feature>
<comment type="caution">
    <text evidence="3">The sequence shown here is derived from an EMBL/GenBank/DDBJ whole genome shotgun (WGS) entry which is preliminary data.</text>
</comment>
<proteinExistence type="predicted"/>
<protein>
    <recommendedName>
        <fullName evidence="5">Fe2OG dioxygenase domain-containing protein</fullName>
    </recommendedName>
</protein>
<dbReference type="Proteomes" id="UP001153069">
    <property type="component" value="Unassembled WGS sequence"/>
</dbReference>
<dbReference type="EMBL" id="CAICTM010000158">
    <property type="protein sequence ID" value="CAB9503217.1"/>
    <property type="molecule type" value="Genomic_DNA"/>
</dbReference>
<accession>A0A9N8H853</accession>
<dbReference type="AlphaFoldDB" id="A0A9N8H853"/>
<reference evidence="3" key="1">
    <citation type="submission" date="2020-06" db="EMBL/GenBank/DDBJ databases">
        <authorList>
            <consortium name="Plant Systems Biology data submission"/>
        </authorList>
    </citation>
    <scope>NUCLEOTIDE SEQUENCE</scope>
    <source>
        <strain evidence="3">D6</strain>
    </source>
</reference>
<evidence type="ECO:0000256" key="1">
    <source>
        <dbReference type="SAM" id="MobiDB-lite"/>
    </source>
</evidence>